<gene>
    <name evidence="18" type="ORF">ARMOST_14117</name>
</gene>
<dbReference type="PANTHER" id="PTHR33353:SF10">
    <property type="entry name" value="ENDO-BETA-1,4-GLUCANASE D"/>
    <property type="match status" value="1"/>
</dbReference>
<evidence type="ECO:0000256" key="13">
    <source>
        <dbReference type="ARBA" id="ARBA00044502"/>
    </source>
</evidence>
<dbReference type="Pfam" id="PF03443">
    <property type="entry name" value="AA9"/>
    <property type="match status" value="1"/>
</dbReference>
<comment type="similarity">
    <text evidence="13">Belongs to the polysaccharide monooxygenase AA9 family.</text>
</comment>
<evidence type="ECO:0000256" key="11">
    <source>
        <dbReference type="ARBA" id="ARBA00023277"/>
    </source>
</evidence>
<evidence type="ECO:0000256" key="2">
    <source>
        <dbReference type="ARBA" id="ARBA00004613"/>
    </source>
</evidence>
<evidence type="ECO:0000256" key="15">
    <source>
        <dbReference type="ARBA" id="ARBA00047174"/>
    </source>
</evidence>
<evidence type="ECO:0000256" key="1">
    <source>
        <dbReference type="ARBA" id="ARBA00001973"/>
    </source>
</evidence>
<name>A0A284RPQ2_ARMOS</name>
<feature type="domain" description="Auxiliary Activity family 9 catalytic" evidence="17">
    <location>
        <begin position="19"/>
        <end position="230"/>
    </location>
</feature>
<sequence>MILSVFLLAAATATGVSAHGYVPLLKIGNTYIPGWDISKDPYTTPQPLRVVRGTKLDSGYIADVTSNDITCSIGNSALPPGPISANITAGQLLRVMWNTWPLGHYGPVLNYMAKCDTDNCSTFKGDTGSPWFKIQQSVFENGEWASDTLAKNNYTYDVTIPKNIKSGSYLLRHENLALHGGASLGGAQFYPVCIQLTVSGGGSLAPSGLSFPGTYTATDPGILFNVYLGDASNEAYVPPGGDVYPGLN</sequence>
<evidence type="ECO:0000256" key="4">
    <source>
        <dbReference type="ARBA" id="ARBA00022723"/>
    </source>
</evidence>
<evidence type="ECO:0000256" key="16">
    <source>
        <dbReference type="SAM" id="SignalP"/>
    </source>
</evidence>
<evidence type="ECO:0000313" key="18">
    <source>
        <dbReference type="EMBL" id="SJL10723.1"/>
    </source>
</evidence>
<evidence type="ECO:0000256" key="9">
    <source>
        <dbReference type="ARBA" id="ARBA00023033"/>
    </source>
</evidence>
<evidence type="ECO:0000256" key="5">
    <source>
        <dbReference type="ARBA" id="ARBA00022729"/>
    </source>
</evidence>
<evidence type="ECO:0000256" key="12">
    <source>
        <dbReference type="ARBA" id="ARBA00023326"/>
    </source>
</evidence>
<evidence type="ECO:0000313" key="19">
    <source>
        <dbReference type="Proteomes" id="UP000219338"/>
    </source>
</evidence>
<evidence type="ECO:0000256" key="6">
    <source>
        <dbReference type="ARBA" id="ARBA00023001"/>
    </source>
</evidence>
<feature type="chain" id="PRO_5012334579" description="lytic cellulose monooxygenase (C4-dehydrogenating)" evidence="16">
    <location>
        <begin position="19"/>
        <end position="248"/>
    </location>
</feature>
<accession>A0A284RPQ2</accession>
<comment type="cofactor">
    <cofactor evidence="1">
        <name>Cu(2+)</name>
        <dbReference type="ChEBI" id="CHEBI:29036"/>
    </cofactor>
</comment>
<keyword evidence="8" id="KW-0186">Copper</keyword>
<dbReference type="GO" id="GO:0046872">
    <property type="term" value="F:metal ion binding"/>
    <property type="evidence" value="ECO:0007669"/>
    <property type="project" value="UniProtKB-KW"/>
</dbReference>
<dbReference type="OrthoDB" id="4849160at2759"/>
<keyword evidence="10" id="KW-1015">Disulfide bond</keyword>
<dbReference type="PANTHER" id="PTHR33353">
    <property type="entry name" value="PUTATIVE (AFU_ORTHOLOGUE AFUA_1G12560)-RELATED"/>
    <property type="match status" value="1"/>
</dbReference>
<dbReference type="GO" id="GO:0030245">
    <property type="term" value="P:cellulose catabolic process"/>
    <property type="evidence" value="ECO:0007669"/>
    <property type="project" value="UniProtKB-KW"/>
</dbReference>
<dbReference type="EC" id="1.14.99.56" evidence="15"/>
<dbReference type="EMBL" id="FUEG01000012">
    <property type="protein sequence ID" value="SJL10723.1"/>
    <property type="molecule type" value="Genomic_DNA"/>
</dbReference>
<keyword evidence="7" id="KW-0560">Oxidoreductase</keyword>
<dbReference type="GO" id="GO:0004497">
    <property type="term" value="F:monooxygenase activity"/>
    <property type="evidence" value="ECO:0007669"/>
    <property type="project" value="UniProtKB-KW"/>
</dbReference>
<evidence type="ECO:0000256" key="8">
    <source>
        <dbReference type="ARBA" id="ARBA00023008"/>
    </source>
</evidence>
<evidence type="ECO:0000256" key="14">
    <source>
        <dbReference type="ARBA" id="ARBA00045077"/>
    </source>
</evidence>
<dbReference type="InterPro" id="IPR049892">
    <property type="entry name" value="AA9"/>
</dbReference>
<reference evidence="19" key="1">
    <citation type="journal article" date="2017" name="Nat. Ecol. Evol.">
        <title>Genome expansion and lineage-specific genetic innovations in the forest pathogenic fungi Armillaria.</title>
        <authorList>
            <person name="Sipos G."/>
            <person name="Prasanna A.N."/>
            <person name="Walter M.C."/>
            <person name="O'Connor E."/>
            <person name="Balint B."/>
            <person name="Krizsan K."/>
            <person name="Kiss B."/>
            <person name="Hess J."/>
            <person name="Varga T."/>
            <person name="Slot J."/>
            <person name="Riley R."/>
            <person name="Boka B."/>
            <person name="Rigling D."/>
            <person name="Barry K."/>
            <person name="Lee J."/>
            <person name="Mihaltcheva S."/>
            <person name="LaButti K."/>
            <person name="Lipzen A."/>
            <person name="Waldron R."/>
            <person name="Moloney N.M."/>
            <person name="Sperisen C."/>
            <person name="Kredics L."/>
            <person name="Vagvoelgyi C."/>
            <person name="Patrignani A."/>
            <person name="Fitzpatrick D."/>
            <person name="Nagy I."/>
            <person name="Doyle S."/>
            <person name="Anderson J.B."/>
            <person name="Grigoriev I.V."/>
            <person name="Gueldener U."/>
            <person name="Muensterkoetter M."/>
            <person name="Nagy L.G."/>
        </authorList>
    </citation>
    <scope>NUCLEOTIDE SEQUENCE [LARGE SCALE GENOMIC DNA]</scope>
    <source>
        <strain evidence="19">C18/9</strain>
    </source>
</reference>
<dbReference type="STRING" id="47428.A0A284RPQ2"/>
<feature type="signal peptide" evidence="16">
    <location>
        <begin position="1"/>
        <end position="18"/>
    </location>
</feature>
<keyword evidence="11" id="KW-0119">Carbohydrate metabolism</keyword>
<organism evidence="18 19">
    <name type="scientific">Armillaria ostoyae</name>
    <name type="common">Armillaria root rot fungus</name>
    <dbReference type="NCBI Taxonomy" id="47428"/>
    <lineage>
        <taxon>Eukaryota</taxon>
        <taxon>Fungi</taxon>
        <taxon>Dikarya</taxon>
        <taxon>Basidiomycota</taxon>
        <taxon>Agaricomycotina</taxon>
        <taxon>Agaricomycetes</taxon>
        <taxon>Agaricomycetidae</taxon>
        <taxon>Agaricales</taxon>
        <taxon>Marasmiineae</taxon>
        <taxon>Physalacriaceae</taxon>
        <taxon>Armillaria</taxon>
    </lineage>
</organism>
<dbReference type="CDD" id="cd21175">
    <property type="entry name" value="LPMO_AA9"/>
    <property type="match status" value="1"/>
</dbReference>
<proteinExistence type="inferred from homology"/>
<keyword evidence="5 16" id="KW-0732">Signal</keyword>
<comment type="catalytic activity">
    <reaction evidence="14">
        <text>[(1-&gt;4)-beta-D-glucosyl]n+m + reduced acceptor + O2 = 4-dehydro-beta-D-glucosyl-[(1-&gt;4)-beta-D-glucosyl]n-1 + [(1-&gt;4)-beta-D-glucosyl]m + acceptor + H2O.</text>
        <dbReference type="EC" id="1.14.99.56"/>
    </reaction>
</comment>
<keyword evidence="3" id="KW-0964">Secreted</keyword>
<evidence type="ECO:0000259" key="17">
    <source>
        <dbReference type="Pfam" id="PF03443"/>
    </source>
</evidence>
<dbReference type="Proteomes" id="UP000219338">
    <property type="component" value="Unassembled WGS sequence"/>
</dbReference>
<dbReference type="InterPro" id="IPR005103">
    <property type="entry name" value="AA9_LPMO"/>
</dbReference>
<keyword evidence="9" id="KW-0503">Monooxygenase</keyword>
<evidence type="ECO:0000256" key="7">
    <source>
        <dbReference type="ARBA" id="ARBA00023002"/>
    </source>
</evidence>
<evidence type="ECO:0000256" key="10">
    <source>
        <dbReference type="ARBA" id="ARBA00023157"/>
    </source>
</evidence>
<keyword evidence="12" id="KW-0624">Polysaccharide degradation</keyword>
<dbReference type="OMA" id="YLAWQVG"/>
<dbReference type="AlphaFoldDB" id="A0A284RPQ2"/>
<keyword evidence="6" id="KW-0136">Cellulose degradation</keyword>
<evidence type="ECO:0000256" key="3">
    <source>
        <dbReference type="ARBA" id="ARBA00022525"/>
    </source>
</evidence>
<comment type="subcellular location">
    <subcellularLocation>
        <location evidence="2">Secreted</location>
    </subcellularLocation>
</comment>
<keyword evidence="4" id="KW-0479">Metal-binding</keyword>
<protein>
    <recommendedName>
        <fullName evidence="15">lytic cellulose monooxygenase (C4-dehydrogenating)</fullName>
        <ecNumber evidence="15">1.14.99.56</ecNumber>
    </recommendedName>
</protein>
<dbReference type="Gene3D" id="2.70.50.70">
    <property type="match status" value="1"/>
</dbReference>
<dbReference type="GO" id="GO:0005576">
    <property type="term" value="C:extracellular region"/>
    <property type="evidence" value="ECO:0007669"/>
    <property type="project" value="UniProtKB-SubCell"/>
</dbReference>
<keyword evidence="19" id="KW-1185">Reference proteome</keyword>